<dbReference type="PANTHER" id="PTHR28208">
    <property type="entry name" value="PHOSPHATIDATE PHOSPHATASE APP1"/>
    <property type="match status" value="1"/>
</dbReference>
<dbReference type="EMBL" id="CCBN010000001">
    <property type="protein sequence ID" value="CDO51484.1"/>
    <property type="molecule type" value="Genomic_DNA"/>
</dbReference>
<feature type="region of interest" description="Disordered" evidence="1">
    <location>
        <begin position="453"/>
        <end position="572"/>
    </location>
</feature>
<accession>A0A0J9X416</accession>
<sequence>MSSRDDVKAAFFSFKSKASNYLTTVAAKNANSSYARDISRLVSAGSVASTNGPPGTNLIPADTLIPSDDEVLMVYPSYSHQTSDGWFEVDVRGWLYLPGQPNRKSRMVIATAKKVAGVRSDVYNDRYDDKIKDEEILDIIEGDYRNNSTSDLSGSSERLPPSRTQSFESSTTSSSVNSYTQEETLKARIAPFFTRPVAFRTIKITFSGLTDDSGSVMQTFTTETNTSGRFSTRIKLNKQPSIVSVQAHDNLVSFEEVINISPYGISVISDIDDTIKNTGILGNKRELFRNVFVHDYEKIAIEGVQRWYTKLQAQGVQFHYVSNSPWQLYPTISEYLRNSNFPRGSMHLKEYSGFLTGLFEPAHEKKRMNLNKILKDFPNRRFILVGDSGEGDLEAYIDIARRFPSQVLAIYIRDVTLPPGDKMLLKEFQSLLPNQTPHELKQSHDKTVSLLDLPLETGRPTPPKPRNFSTPILPTSQAPPVAATSSRRVPPPIPPKPSQYKLNKKPEAPVLPPRPSASTQLAAGAPPPYQSRAPIPSQHSSPSINSHPPPPPLPPRHTYAQTPVIQPSSQDGYEFNDILDKRIENWKARFLSARKELPENVHLHMWRVGSDVEKESLEVISRAKNTPFQG</sequence>
<dbReference type="OrthoDB" id="541883at2759"/>
<reference evidence="3" key="1">
    <citation type="submission" date="2014-03" db="EMBL/GenBank/DDBJ databases">
        <authorList>
            <person name="Casaregola S."/>
        </authorList>
    </citation>
    <scope>NUCLEOTIDE SEQUENCE [LARGE SCALE GENOMIC DNA]</scope>
    <source>
        <strain evidence="3">CLIB 918</strain>
    </source>
</reference>
<gene>
    <name evidence="3" type="ORF">BN980_GECA01s06951g</name>
</gene>
<dbReference type="SUPFAM" id="SSF56784">
    <property type="entry name" value="HAD-like"/>
    <property type="match status" value="1"/>
</dbReference>
<evidence type="ECO:0000313" key="3">
    <source>
        <dbReference type="EMBL" id="CDO51484.1"/>
    </source>
</evidence>
<dbReference type="InterPro" id="IPR019236">
    <property type="entry name" value="APP1_cat"/>
</dbReference>
<dbReference type="InterPro" id="IPR052935">
    <property type="entry name" value="Mg2+_PAP"/>
</dbReference>
<feature type="region of interest" description="Disordered" evidence="1">
    <location>
        <begin position="147"/>
        <end position="180"/>
    </location>
</feature>
<dbReference type="PANTHER" id="PTHR28208:SF3">
    <property type="entry name" value="PHOSPHATIDATE PHOSPHATASE APP1"/>
    <property type="match status" value="1"/>
</dbReference>
<feature type="domain" description="Phosphatidate phosphatase APP1 catalytic" evidence="2">
    <location>
        <begin position="265"/>
        <end position="414"/>
    </location>
</feature>
<dbReference type="PIRSF" id="PIRSF037464">
    <property type="entry name" value="UCP037464_APP1"/>
    <property type="match status" value="1"/>
</dbReference>
<dbReference type="Proteomes" id="UP000242525">
    <property type="component" value="Unassembled WGS sequence"/>
</dbReference>
<dbReference type="InterPro" id="IPR017210">
    <property type="entry name" value="APP1"/>
</dbReference>
<dbReference type="STRING" id="1173061.A0A0J9X416"/>
<comment type="caution">
    <text evidence="3">The sequence shown here is derived from an EMBL/GenBank/DDBJ whole genome shotgun (WGS) entry which is preliminary data.</text>
</comment>
<keyword evidence="4" id="KW-1185">Reference proteome</keyword>
<feature type="compositionally biased region" description="Polar residues" evidence="1">
    <location>
        <begin position="467"/>
        <end position="487"/>
    </location>
</feature>
<feature type="compositionally biased region" description="Polar residues" evidence="1">
    <location>
        <begin position="559"/>
        <end position="571"/>
    </location>
</feature>
<evidence type="ECO:0000313" key="4">
    <source>
        <dbReference type="Proteomes" id="UP000242525"/>
    </source>
</evidence>
<dbReference type="InterPro" id="IPR036412">
    <property type="entry name" value="HAD-like_sf"/>
</dbReference>
<dbReference type="GO" id="GO:0008195">
    <property type="term" value="F:phosphatidate phosphatase activity"/>
    <property type="evidence" value="ECO:0007669"/>
    <property type="project" value="InterPro"/>
</dbReference>
<dbReference type="Pfam" id="PF09949">
    <property type="entry name" value="APP1_cat"/>
    <property type="match status" value="1"/>
</dbReference>
<name>A0A0J9X416_GEOCN</name>
<protein>
    <submittedName>
        <fullName evidence="3">Similar to Saccharomyces cerevisiae YNL094W APP1 Phosphatidate phosphatase, converts phosphatidate to diacylglycerol</fullName>
    </submittedName>
</protein>
<proteinExistence type="predicted"/>
<feature type="compositionally biased region" description="Polar residues" evidence="1">
    <location>
        <begin position="147"/>
        <end position="156"/>
    </location>
</feature>
<evidence type="ECO:0000259" key="2">
    <source>
        <dbReference type="Pfam" id="PF09949"/>
    </source>
</evidence>
<dbReference type="AlphaFoldDB" id="A0A0J9X416"/>
<organism evidence="3 4">
    <name type="scientific">Geotrichum candidum</name>
    <name type="common">Oospora lactis</name>
    <name type="synonym">Dipodascus geotrichum</name>
    <dbReference type="NCBI Taxonomy" id="1173061"/>
    <lineage>
        <taxon>Eukaryota</taxon>
        <taxon>Fungi</taxon>
        <taxon>Dikarya</taxon>
        <taxon>Ascomycota</taxon>
        <taxon>Saccharomycotina</taxon>
        <taxon>Dipodascomycetes</taxon>
        <taxon>Dipodascales</taxon>
        <taxon>Dipodascaceae</taxon>
        <taxon>Geotrichum</taxon>
    </lineage>
</organism>
<feature type="compositionally biased region" description="Low complexity" evidence="1">
    <location>
        <begin position="162"/>
        <end position="180"/>
    </location>
</feature>
<feature type="compositionally biased region" description="Low complexity" evidence="1">
    <location>
        <begin position="534"/>
        <end position="546"/>
    </location>
</feature>
<dbReference type="GO" id="GO:0030479">
    <property type="term" value="C:actin cortical patch"/>
    <property type="evidence" value="ECO:0007669"/>
    <property type="project" value="TreeGrafter"/>
</dbReference>
<evidence type="ECO:0000256" key="1">
    <source>
        <dbReference type="SAM" id="MobiDB-lite"/>
    </source>
</evidence>